<reference evidence="7" key="1">
    <citation type="submission" date="2020-05" db="EMBL/GenBank/DDBJ databases">
        <authorList>
            <person name="Chiriac C."/>
            <person name="Salcher M."/>
            <person name="Ghai R."/>
            <person name="Kavagutti S V."/>
        </authorList>
    </citation>
    <scope>NUCLEOTIDE SEQUENCE</scope>
</reference>
<keyword evidence="1" id="KW-1133">Transmembrane helix</keyword>
<dbReference type="EMBL" id="LR797021">
    <property type="protein sequence ID" value="CAB4182042.1"/>
    <property type="molecule type" value="Genomic_DNA"/>
</dbReference>
<dbReference type="EMBL" id="LR798378">
    <property type="protein sequence ID" value="CAB5227692.1"/>
    <property type="molecule type" value="Genomic_DNA"/>
</dbReference>
<evidence type="ECO:0000313" key="3">
    <source>
        <dbReference type="EMBL" id="CAB4176916.1"/>
    </source>
</evidence>
<keyword evidence="1" id="KW-0472">Membrane</keyword>
<evidence type="ECO:0000313" key="2">
    <source>
        <dbReference type="EMBL" id="CAB4170408.1"/>
    </source>
</evidence>
<protein>
    <submittedName>
        <fullName evidence="7">Uncharacterized protein</fullName>
    </submittedName>
</protein>
<dbReference type="EMBL" id="LR797369">
    <property type="protein sequence ID" value="CAB4211083.1"/>
    <property type="molecule type" value="Genomic_DNA"/>
</dbReference>
<name>A0A6J5T6B0_9CAUD</name>
<evidence type="ECO:0000313" key="4">
    <source>
        <dbReference type="EMBL" id="CAB4182042.1"/>
    </source>
</evidence>
<accession>A0A6J5T6B0</accession>
<sequence>MNDPKTDMLKALGSMAFSLGSLIAGVVFIGLGTNAFVATGVLFLILYVNAQKG</sequence>
<organism evidence="7">
    <name type="scientific">uncultured Caudovirales phage</name>
    <dbReference type="NCBI Taxonomy" id="2100421"/>
    <lineage>
        <taxon>Viruses</taxon>
        <taxon>Duplodnaviria</taxon>
        <taxon>Heunggongvirae</taxon>
        <taxon>Uroviricota</taxon>
        <taxon>Caudoviricetes</taxon>
        <taxon>Peduoviridae</taxon>
        <taxon>Maltschvirus</taxon>
        <taxon>Maltschvirus maltsch</taxon>
    </lineage>
</organism>
<evidence type="ECO:0000313" key="6">
    <source>
        <dbReference type="EMBL" id="CAB4211083.1"/>
    </source>
</evidence>
<evidence type="ECO:0000256" key="1">
    <source>
        <dbReference type="SAM" id="Phobius"/>
    </source>
</evidence>
<feature type="transmembrane region" description="Helical" evidence="1">
    <location>
        <begin position="20"/>
        <end position="48"/>
    </location>
</feature>
<keyword evidence="1" id="KW-0812">Transmembrane</keyword>
<dbReference type="EMBL" id="LR797157">
    <property type="protein sequence ID" value="CAB4190679.1"/>
    <property type="molecule type" value="Genomic_DNA"/>
</dbReference>
<dbReference type="EMBL" id="LR797518">
    <property type="protein sequence ID" value="CAB4222591.1"/>
    <property type="molecule type" value="Genomic_DNA"/>
</dbReference>
<evidence type="ECO:0000313" key="5">
    <source>
        <dbReference type="EMBL" id="CAB4190679.1"/>
    </source>
</evidence>
<dbReference type="EMBL" id="LR796860">
    <property type="protein sequence ID" value="CAB4170408.1"/>
    <property type="molecule type" value="Genomic_DNA"/>
</dbReference>
<evidence type="ECO:0000313" key="7">
    <source>
        <dbReference type="EMBL" id="CAB4222591.1"/>
    </source>
</evidence>
<proteinExistence type="predicted"/>
<gene>
    <name evidence="4" type="ORF">UFOVP1065_118</name>
    <name evidence="5" type="ORF">UFOVP1198_87</name>
    <name evidence="6" type="ORF">UFOVP1418_79</name>
    <name evidence="8" type="ORF">UFOVP1524_71</name>
    <name evidence="7" type="ORF">UFOVP1651_71</name>
    <name evidence="2" type="ORF">UFOVP908_49</name>
    <name evidence="3" type="ORF">UFOVP990_87</name>
</gene>
<evidence type="ECO:0000313" key="8">
    <source>
        <dbReference type="EMBL" id="CAB5227692.1"/>
    </source>
</evidence>
<dbReference type="EMBL" id="LR796945">
    <property type="protein sequence ID" value="CAB4176916.1"/>
    <property type="molecule type" value="Genomic_DNA"/>
</dbReference>